<evidence type="ECO:0000313" key="14">
    <source>
        <dbReference type="EMBL" id="KAF8724578.1"/>
    </source>
</evidence>
<feature type="domain" description="SIAH-type" evidence="13">
    <location>
        <begin position="111"/>
        <end position="170"/>
    </location>
</feature>
<dbReference type="Proteomes" id="UP000636709">
    <property type="component" value="Unassembled WGS sequence"/>
</dbReference>
<name>A0A835KC69_9POAL</name>
<dbReference type="InterPro" id="IPR013083">
    <property type="entry name" value="Znf_RING/FYVE/PHD"/>
</dbReference>
<protein>
    <recommendedName>
        <fullName evidence="4">RING-type E3 ubiquitin transferase</fullName>
        <ecNumber evidence="4">2.3.2.27</ecNumber>
    </recommendedName>
</protein>
<dbReference type="InterPro" id="IPR013087">
    <property type="entry name" value="Znf_C2H2_type"/>
</dbReference>
<evidence type="ECO:0000256" key="8">
    <source>
        <dbReference type="ARBA" id="ARBA00022786"/>
    </source>
</evidence>
<dbReference type="InterPro" id="IPR049548">
    <property type="entry name" value="Sina-like_RING"/>
</dbReference>
<keyword evidence="7 11" id="KW-0863">Zinc-finger</keyword>
<evidence type="ECO:0000256" key="4">
    <source>
        <dbReference type="ARBA" id="ARBA00012483"/>
    </source>
</evidence>
<dbReference type="PROSITE" id="PS51081">
    <property type="entry name" value="ZF_SIAH"/>
    <property type="match status" value="2"/>
</dbReference>
<feature type="region of interest" description="Disordered" evidence="12">
    <location>
        <begin position="1"/>
        <end position="25"/>
    </location>
</feature>
<dbReference type="GO" id="GO:0016567">
    <property type="term" value="P:protein ubiquitination"/>
    <property type="evidence" value="ECO:0007669"/>
    <property type="project" value="UniProtKB-UniPathway"/>
</dbReference>
<feature type="domain" description="SIAH-type" evidence="13">
    <location>
        <begin position="444"/>
        <end position="505"/>
    </location>
</feature>
<dbReference type="SUPFAM" id="SSF49599">
    <property type="entry name" value="TRAF domain-like"/>
    <property type="match status" value="2"/>
</dbReference>
<evidence type="ECO:0000259" key="13">
    <source>
        <dbReference type="PROSITE" id="PS51081"/>
    </source>
</evidence>
<evidence type="ECO:0000256" key="5">
    <source>
        <dbReference type="ARBA" id="ARBA00022679"/>
    </source>
</evidence>
<dbReference type="GO" id="GO:0061630">
    <property type="term" value="F:ubiquitin protein ligase activity"/>
    <property type="evidence" value="ECO:0007669"/>
    <property type="project" value="UniProtKB-EC"/>
</dbReference>
<keyword evidence="8" id="KW-0833">Ubl conjugation pathway</keyword>
<dbReference type="InterPro" id="IPR013010">
    <property type="entry name" value="Znf_SIAH"/>
</dbReference>
<evidence type="ECO:0000256" key="12">
    <source>
        <dbReference type="SAM" id="MobiDB-lite"/>
    </source>
</evidence>
<evidence type="ECO:0000256" key="3">
    <source>
        <dbReference type="ARBA" id="ARBA00009119"/>
    </source>
</evidence>
<evidence type="ECO:0000256" key="2">
    <source>
        <dbReference type="ARBA" id="ARBA00004906"/>
    </source>
</evidence>
<organism evidence="14 15">
    <name type="scientific">Digitaria exilis</name>
    <dbReference type="NCBI Taxonomy" id="1010633"/>
    <lineage>
        <taxon>Eukaryota</taxon>
        <taxon>Viridiplantae</taxon>
        <taxon>Streptophyta</taxon>
        <taxon>Embryophyta</taxon>
        <taxon>Tracheophyta</taxon>
        <taxon>Spermatophyta</taxon>
        <taxon>Magnoliopsida</taxon>
        <taxon>Liliopsida</taxon>
        <taxon>Poales</taxon>
        <taxon>Poaceae</taxon>
        <taxon>PACMAD clade</taxon>
        <taxon>Panicoideae</taxon>
        <taxon>Panicodae</taxon>
        <taxon>Paniceae</taxon>
        <taxon>Anthephorinae</taxon>
        <taxon>Digitaria</taxon>
    </lineage>
</organism>
<evidence type="ECO:0000313" key="15">
    <source>
        <dbReference type="Proteomes" id="UP000636709"/>
    </source>
</evidence>
<dbReference type="InterPro" id="IPR044286">
    <property type="entry name" value="SINL_plant"/>
</dbReference>
<comment type="similarity">
    <text evidence="3">Belongs to the SINA (Seven in absentia) family.</text>
</comment>
<keyword evidence="15" id="KW-1185">Reference proteome</keyword>
<accession>A0A835KC69</accession>
<keyword evidence="5" id="KW-0808">Transferase</keyword>
<dbReference type="Pfam" id="PF21362">
    <property type="entry name" value="Sina_RING"/>
    <property type="match status" value="1"/>
</dbReference>
<feature type="compositionally biased region" description="Basic and acidic residues" evidence="12">
    <location>
        <begin position="15"/>
        <end position="25"/>
    </location>
</feature>
<evidence type="ECO:0000256" key="7">
    <source>
        <dbReference type="ARBA" id="ARBA00022771"/>
    </source>
</evidence>
<evidence type="ECO:0000256" key="9">
    <source>
        <dbReference type="ARBA" id="ARBA00022833"/>
    </source>
</evidence>
<dbReference type="SMART" id="SM00355">
    <property type="entry name" value="ZnF_C2H2"/>
    <property type="match status" value="2"/>
</dbReference>
<dbReference type="OrthoDB" id="680350at2759"/>
<comment type="pathway">
    <text evidence="2">Protein modification; protein ubiquitination.</text>
</comment>
<dbReference type="AlphaFoldDB" id="A0A835KC69"/>
<comment type="caution">
    <text evidence="14">The sequence shown here is derived from an EMBL/GenBank/DDBJ whole genome shotgun (WGS) entry which is preliminary data.</text>
</comment>
<dbReference type="PANTHER" id="PTHR46632">
    <property type="entry name" value="E3 UBIQUITIN-PROTEIN LIGASE SINA-LIKE 4"/>
    <property type="match status" value="1"/>
</dbReference>
<keyword evidence="6" id="KW-0479">Metal-binding</keyword>
<comment type="function">
    <text evidence="10">E3 ubiquitin-protein ligase that mediates ubiquitination and subsequent proteasomal degradation of target proteins. E3 ubiquitin ligases accept ubiquitin from an E2 ubiquitin-conjugating enzyme in the form of a thioester and then directly transfers the ubiquitin to targeted substrates. It probably triggers the ubiquitin-mediated degradation of different substrates.</text>
</comment>
<reference evidence="14" key="1">
    <citation type="submission" date="2020-07" db="EMBL/GenBank/DDBJ databases">
        <title>Genome sequence and genetic diversity analysis of an under-domesticated orphan crop, white fonio (Digitaria exilis).</title>
        <authorList>
            <person name="Bennetzen J.L."/>
            <person name="Chen S."/>
            <person name="Ma X."/>
            <person name="Wang X."/>
            <person name="Yssel A.E.J."/>
            <person name="Chaluvadi S.R."/>
            <person name="Johnson M."/>
            <person name="Gangashetty P."/>
            <person name="Hamidou F."/>
            <person name="Sanogo M.D."/>
            <person name="Zwaenepoel A."/>
            <person name="Wallace J."/>
            <person name="Van De Peer Y."/>
            <person name="Van Deynze A."/>
        </authorList>
    </citation>
    <scope>NUCLEOTIDE SEQUENCE</scope>
    <source>
        <tissue evidence="14">Leaves</tissue>
    </source>
</reference>
<dbReference type="PANTHER" id="PTHR46632:SF16">
    <property type="entry name" value="E3 UBIQUITIN-PROTEIN LIGASE SINA-LIKE 10"/>
    <property type="match status" value="1"/>
</dbReference>
<dbReference type="UniPathway" id="UPA00143"/>
<evidence type="ECO:0000256" key="10">
    <source>
        <dbReference type="ARBA" id="ARBA00024004"/>
    </source>
</evidence>
<dbReference type="EC" id="2.3.2.27" evidence="4"/>
<dbReference type="GO" id="GO:0008270">
    <property type="term" value="F:zinc ion binding"/>
    <property type="evidence" value="ECO:0007669"/>
    <property type="project" value="UniProtKB-KW"/>
</dbReference>
<evidence type="ECO:0000256" key="11">
    <source>
        <dbReference type="PROSITE-ProRule" id="PRU00455"/>
    </source>
</evidence>
<dbReference type="EMBL" id="JACEFO010001661">
    <property type="protein sequence ID" value="KAF8724578.1"/>
    <property type="molecule type" value="Genomic_DNA"/>
</dbReference>
<evidence type="ECO:0000256" key="6">
    <source>
        <dbReference type="ARBA" id="ARBA00022723"/>
    </source>
</evidence>
<dbReference type="Gene3D" id="3.30.40.10">
    <property type="entry name" value="Zinc/RING finger domain, C3HC4 (zinc finger)"/>
    <property type="match status" value="2"/>
</dbReference>
<keyword evidence="9" id="KW-0862">Zinc</keyword>
<proteinExistence type="inferred from homology"/>
<comment type="catalytic activity">
    <reaction evidence="1">
        <text>S-ubiquitinyl-[E2 ubiquitin-conjugating enzyme]-L-cysteine + [acceptor protein]-L-lysine = [E2 ubiquitin-conjugating enzyme]-L-cysteine + N(6)-ubiquitinyl-[acceptor protein]-L-lysine.</text>
        <dbReference type="EC" id="2.3.2.27"/>
    </reaction>
</comment>
<evidence type="ECO:0000256" key="1">
    <source>
        <dbReference type="ARBA" id="ARBA00000900"/>
    </source>
</evidence>
<gene>
    <name evidence="14" type="ORF">HU200_020843</name>
</gene>
<sequence>MELEKETTNAGNNTSKREGEAQEQRDSSAKRLKQCSIEADAFCCDVCSKPLTPPIFQCTEGHFCCSSCNDKLPTKEKTFFSKDHKEKKCTLGSGCTGTLARSLGVERAVRSILVDCRHAEHGCTEKVAYCDSVEHELRCRHEPWRCPEPGCLFAGRSEAELLGHFTGHHKWPSVTFRNWVPFDLRVAEPGTHVLRCEHDGELFLVSVQAAEPGGGLVVSLVSVRYVKPNEVGCSVSFSCHSLHHSTATQDGVRPWWHSGWPPMEHVCFVPKVVSDDGPDGDDAGVVLTININSVFDEVEESDDSTYDDYGDEYTTSRKSVTLPVHCIAARGSGEDFTFVAMESNGSNTAHKGEEEAQQEGESYAQRLSAHSFLLHALPRRDMLPGNKGPLLAPADEEGDERRREHLYCSSCNDKLPREEKKCTFFSGCTGTLVRNRDMERIVRSFLVDCSKAEYGCTEKIAYCDRGVEHELLRCPHAPWRCPEPNCAFAGKQAAELLEHLTGHHRWPSMAFRYWVPFDLHVVDPGTHVPGRRAPFPP</sequence>